<evidence type="ECO:0000256" key="8">
    <source>
        <dbReference type="ARBA" id="ARBA00023242"/>
    </source>
</evidence>
<evidence type="ECO:0000313" key="13">
    <source>
        <dbReference type="Proteomes" id="UP000007303"/>
    </source>
</evidence>
<dbReference type="PROSITE" id="PS00973">
    <property type="entry name" value="USP_2"/>
    <property type="match status" value="1"/>
</dbReference>
<keyword evidence="7" id="KW-0788">Thiol protease</keyword>
<evidence type="ECO:0000256" key="9">
    <source>
        <dbReference type="SAM" id="Coils"/>
    </source>
</evidence>
<comment type="catalytic activity">
    <reaction evidence="1">
        <text>Thiol-dependent hydrolysis of ester, thioester, amide, peptide and isopeptide bonds formed by the C-terminal Gly of ubiquitin (a 76-residue protein attached to proteins as an intracellular targeting signal).</text>
        <dbReference type="EC" id="3.4.19.12"/>
    </reaction>
</comment>
<dbReference type="Ensembl" id="ENSTNIT00000002431.1">
    <property type="protein sequence ID" value="ENSTNIP00000001376.1"/>
    <property type="gene ID" value="ENSTNIG00000018679.1"/>
</dbReference>
<evidence type="ECO:0000256" key="3">
    <source>
        <dbReference type="ARBA" id="ARBA00012759"/>
    </source>
</evidence>
<reference evidence="12" key="2">
    <citation type="submission" date="2025-08" db="UniProtKB">
        <authorList>
            <consortium name="Ensembl"/>
        </authorList>
    </citation>
    <scope>IDENTIFICATION</scope>
</reference>
<dbReference type="AlphaFoldDB" id="H3BZG0"/>
<dbReference type="InterPro" id="IPR001394">
    <property type="entry name" value="Peptidase_C19_UCH"/>
</dbReference>
<feature type="compositionally biased region" description="Polar residues" evidence="10">
    <location>
        <begin position="707"/>
        <end position="720"/>
    </location>
</feature>
<evidence type="ECO:0000256" key="2">
    <source>
        <dbReference type="ARBA" id="ARBA00004123"/>
    </source>
</evidence>
<dbReference type="GeneTree" id="ENSGT00940000157670"/>
<dbReference type="SUPFAM" id="SSF46934">
    <property type="entry name" value="UBA-like"/>
    <property type="match status" value="1"/>
</dbReference>
<feature type="coiled-coil region" evidence="9">
    <location>
        <begin position="396"/>
        <end position="423"/>
    </location>
</feature>
<dbReference type="GO" id="GO:0070628">
    <property type="term" value="F:proteasome binding"/>
    <property type="evidence" value="ECO:0007669"/>
    <property type="project" value="TreeGrafter"/>
</dbReference>
<organism evidence="12 13">
    <name type="scientific">Tetraodon nigroviridis</name>
    <name type="common">Spotted green pufferfish</name>
    <name type="synonym">Chelonodon nigroviridis</name>
    <dbReference type="NCBI Taxonomy" id="99883"/>
    <lineage>
        <taxon>Eukaryota</taxon>
        <taxon>Metazoa</taxon>
        <taxon>Chordata</taxon>
        <taxon>Craniata</taxon>
        <taxon>Vertebrata</taxon>
        <taxon>Euteleostomi</taxon>
        <taxon>Actinopterygii</taxon>
        <taxon>Neopterygii</taxon>
        <taxon>Teleostei</taxon>
        <taxon>Neoteleostei</taxon>
        <taxon>Acanthomorphata</taxon>
        <taxon>Eupercaria</taxon>
        <taxon>Tetraodontiformes</taxon>
        <taxon>Tetradontoidea</taxon>
        <taxon>Tetraodontidae</taxon>
        <taxon>Tetraodon</taxon>
    </lineage>
</organism>
<evidence type="ECO:0000256" key="10">
    <source>
        <dbReference type="SAM" id="MobiDB-lite"/>
    </source>
</evidence>
<keyword evidence="9" id="KW-0175">Coiled coil</keyword>
<dbReference type="GO" id="GO:0016579">
    <property type="term" value="P:protein deubiquitination"/>
    <property type="evidence" value="ECO:0007669"/>
    <property type="project" value="InterPro"/>
</dbReference>
<comment type="subcellular location">
    <subcellularLocation>
        <location evidence="2">Nucleus</location>
    </subcellularLocation>
</comment>
<dbReference type="Pfam" id="PF21909">
    <property type="entry name" value="USP_UIM_N"/>
    <property type="match status" value="1"/>
</dbReference>
<keyword evidence="6" id="KW-0378">Hydrolase</keyword>
<keyword evidence="13" id="KW-1185">Reference proteome</keyword>
<dbReference type="InterPro" id="IPR028889">
    <property type="entry name" value="USP"/>
</dbReference>
<dbReference type="GO" id="GO:0005634">
    <property type="term" value="C:nucleus"/>
    <property type="evidence" value="ECO:0007669"/>
    <property type="project" value="UniProtKB-SubCell"/>
</dbReference>
<dbReference type="GO" id="GO:0004843">
    <property type="term" value="F:cysteine-type deubiquitinase activity"/>
    <property type="evidence" value="ECO:0007669"/>
    <property type="project" value="UniProtKB-EC"/>
</dbReference>
<dbReference type="CDD" id="cd02665">
    <property type="entry name" value="Peptidase_C19I"/>
    <property type="match status" value="1"/>
</dbReference>
<reference evidence="12" key="3">
    <citation type="submission" date="2025-09" db="UniProtKB">
        <authorList>
            <consortium name="Ensembl"/>
        </authorList>
    </citation>
    <scope>IDENTIFICATION</scope>
</reference>
<keyword evidence="5" id="KW-0833">Ubl conjugation pathway</keyword>
<dbReference type="PROSITE" id="PS50235">
    <property type="entry name" value="USP_3"/>
    <property type="match status" value="1"/>
</dbReference>
<dbReference type="Pfam" id="PF00443">
    <property type="entry name" value="UCH"/>
    <property type="match status" value="1"/>
</dbReference>
<keyword evidence="4" id="KW-0645">Protease</keyword>
<dbReference type="SUPFAM" id="SSF54001">
    <property type="entry name" value="Cysteine proteinases"/>
    <property type="match status" value="1"/>
</dbReference>
<accession>H3BZG0</accession>
<evidence type="ECO:0000256" key="1">
    <source>
        <dbReference type="ARBA" id="ARBA00000707"/>
    </source>
</evidence>
<dbReference type="PANTHER" id="PTHR43982">
    <property type="entry name" value="UBIQUITIN CARBOXYL-TERMINAL HYDROLASE"/>
    <property type="match status" value="1"/>
</dbReference>
<feature type="domain" description="USP" evidence="11">
    <location>
        <begin position="151"/>
        <end position="635"/>
    </location>
</feature>
<reference evidence="13" key="1">
    <citation type="journal article" date="2004" name="Nature">
        <title>Genome duplication in the teleost fish Tetraodon nigroviridis reveals the early vertebrate proto-karyotype.</title>
        <authorList>
            <person name="Jaillon O."/>
            <person name="Aury J.-M."/>
            <person name="Brunet F."/>
            <person name="Petit J.-L."/>
            <person name="Stange-Thomann N."/>
            <person name="Mauceli E."/>
            <person name="Bouneau L."/>
            <person name="Fischer C."/>
            <person name="Ozouf-Costaz C."/>
            <person name="Bernot A."/>
            <person name="Nicaud S."/>
            <person name="Jaffe D."/>
            <person name="Fisher S."/>
            <person name="Lutfalla G."/>
            <person name="Dossat C."/>
            <person name="Segurens B."/>
            <person name="Dasilva C."/>
            <person name="Salanoubat M."/>
            <person name="Levy M."/>
            <person name="Boudet N."/>
            <person name="Castellano S."/>
            <person name="Anthouard V."/>
            <person name="Jubin C."/>
            <person name="Castelli V."/>
            <person name="Katinka M."/>
            <person name="Vacherie B."/>
            <person name="Biemont C."/>
            <person name="Skalli Z."/>
            <person name="Cattolico L."/>
            <person name="Poulain J."/>
            <person name="De Berardinis V."/>
            <person name="Cruaud C."/>
            <person name="Duprat S."/>
            <person name="Brottier P."/>
            <person name="Coutanceau J.-P."/>
            <person name="Gouzy J."/>
            <person name="Parra G."/>
            <person name="Lardier G."/>
            <person name="Chapple C."/>
            <person name="McKernan K.J."/>
            <person name="McEwan P."/>
            <person name="Bosak S."/>
            <person name="Kellis M."/>
            <person name="Volff J.-N."/>
            <person name="Guigo R."/>
            <person name="Zody M.C."/>
            <person name="Mesirov J."/>
            <person name="Lindblad-Toh K."/>
            <person name="Birren B."/>
            <person name="Nusbaum C."/>
            <person name="Kahn D."/>
            <person name="Robinson-Rechavi M."/>
            <person name="Laudet V."/>
            <person name="Schachter V."/>
            <person name="Quetier F."/>
            <person name="Saurin W."/>
            <person name="Scarpelli C."/>
            <person name="Wincker P."/>
            <person name="Lander E.S."/>
            <person name="Weissenbach J."/>
            <person name="Roest Crollius H."/>
        </authorList>
    </citation>
    <scope>NUCLEOTIDE SEQUENCE [LARGE SCALE GENOMIC DNA]</scope>
</reference>
<feature type="coiled-coil region" evidence="9">
    <location>
        <begin position="534"/>
        <end position="561"/>
    </location>
</feature>
<dbReference type="InterPro" id="IPR018200">
    <property type="entry name" value="USP_CS"/>
</dbReference>
<dbReference type="GO" id="GO:0043161">
    <property type="term" value="P:proteasome-mediated ubiquitin-dependent protein catabolic process"/>
    <property type="evidence" value="ECO:0007669"/>
    <property type="project" value="InterPro"/>
</dbReference>
<dbReference type="CDD" id="cd14276">
    <property type="entry name" value="UBA_UBP25_like"/>
    <property type="match status" value="1"/>
</dbReference>
<dbReference type="InterPro" id="IPR044635">
    <property type="entry name" value="UBP14-like"/>
</dbReference>
<sequence length="1030" mass="117476">MINQLKEITGIQDPQLLLSALNASQGDVGQAVGLLTSQPLEVRDPGDPQESKSTDETWRAQKGAKPFLETFQKMLSSVITVVGLPKDELQTAIELSLQESHNAQQEEKDLNRVLEASAEENLARMKRMKRSEGQGDMSSPADWIRQDDWPVGIRNVGNTCWFSAVIQSLFHLPVFRRLVLNYRLSERILEKCKSHSDKRNIAFMQELRCLFALMVGSTRRFVDPSAAVELLRDAFRTSEAQQSFQDVSEFSHKLLDWLEDAFQLAANGSHAADKQQNPMVQLFYGTFVTERKLEGKTLCNIEQFGQYPLQVNGFNNLYECLEGAMVEKEIESLHSDHSVASGRERWFEKLPPVLTFELSRFEFNTQLGRPEKIHKKLEFPQVIFMDRYLHKNIKQTHERRGEVKKLKEELAALQQKLECYRNYGSGPTKYPLADMLQFVLEFATTKPTNGSTAEDPRPSSPSPSLTGQPVGEAVCQDSRDTDPPEALVSSCQRTPIYKPFTQCRPPIECPPHPAPHSISEEELHFVKTCLQRWRAEVENDINELKANMDRLGQMLESMYSDNRLCQVPYRLHAVLVHEGQASAGHYWAYIYDHANQRWMKYNDINISESSWEELERDSFGGLTNASAYCLMYIDDRLPDLITDDTDDETGQVLHGLDSLPSVLRRYVGEDNRWFQQELSEWEEQISPQEHLEVTVATPPERSPSPQPEDSSSAAAVQPSQRSAVELHTQGVILAIAKARQTFDHQGPEAGLIKAFHEEYSRLYELSQEETTPQEDPRLQHVLVYFFQNKAPKRIIERTLLEQFTDRNLSFDERAVSIMREARSKLRLIKPEDMDMDEYLQWHDDYKLFRTVFVYLLTGLEHYQNQKMREALTYLAHAGEINSSLLEKGETFAVDQTVITVFRRKCLTALNESATQLFCSGNDASVDEGVAIMDEVVIPCLHLMSRDPALSQEDQEAMEGVRSHWCSCLSRSMDDLLQVKLGEFLPRVLDSSADSVVLKDPPQVHVNQAHDLCSRLAAVMESIHKSSVVIV</sequence>
<feature type="region of interest" description="Disordered" evidence="10">
    <location>
        <begin position="446"/>
        <end position="487"/>
    </location>
</feature>
<feature type="region of interest" description="Disordered" evidence="10">
    <location>
        <begin position="695"/>
        <end position="720"/>
    </location>
</feature>
<protein>
    <recommendedName>
        <fullName evidence="3">ubiquitinyl hydrolase 1</fullName>
        <ecNumber evidence="3">3.4.19.12</ecNumber>
    </recommendedName>
</protein>
<evidence type="ECO:0000256" key="5">
    <source>
        <dbReference type="ARBA" id="ARBA00022786"/>
    </source>
</evidence>
<dbReference type="InterPro" id="IPR054108">
    <property type="entry name" value="USP25/28_UIM"/>
</dbReference>
<name>H3BZG0_TETNG</name>
<proteinExistence type="predicted"/>
<evidence type="ECO:0000256" key="4">
    <source>
        <dbReference type="ARBA" id="ARBA00022670"/>
    </source>
</evidence>
<dbReference type="GO" id="GO:0061136">
    <property type="term" value="P:regulation of proteasomal protein catabolic process"/>
    <property type="evidence" value="ECO:0007669"/>
    <property type="project" value="TreeGrafter"/>
</dbReference>
<dbReference type="PANTHER" id="PTHR43982:SF6">
    <property type="entry name" value="UBIQUITIN CARBOXYL-TERMINAL HYDROLASE 2-RELATED"/>
    <property type="match status" value="1"/>
</dbReference>
<dbReference type="EC" id="3.4.19.12" evidence="3"/>
<feature type="compositionally biased region" description="Basic and acidic residues" evidence="10">
    <location>
        <begin position="41"/>
        <end position="59"/>
    </location>
</feature>
<dbReference type="InterPro" id="IPR038765">
    <property type="entry name" value="Papain-like_cys_pep_sf"/>
</dbReference>
<evidence type="ECO:0000259" key="11">
    <source>
        <dbReference type="PROSITE" id="PS50235"/>
    </source>
</evidence>
<evidence type="ECO:0000313" key="12">
    <source>
        <dbReference type="Ensembl" id="ENSTNIP00000001376.1"/>
    </source>
</evidence>
<dbReference type="Gene3D" id="3.90.70.10">
    <property type="entry name" value="Cysteine proteinases"/>
    <property type="match status" value="1"/>
</dbReference>
<feature type="region of interest" description="Disordered" evidence="10">
    <location>
        <begin position="39"/>
        <end position="59"/>
    </location>
</feature>
<evidence type="ECO:0000256" key="6">
    <source>
        <dbReference type="ARBA" id="ARBA00022801"/>
    </source>
</evidence>
<dbReference type="Gene3D" id="1.10.8.10">
    <property type="entry name" value="DNA helicase RuvA subunit, C-terminal domain"/>
    <property type="match status" value="1"/>
</dbReference>
<keyword evidence="8" id="KW-0539">Nucleus</keyword>
<evidence type="ECO:0000256" key="7">
    <source>
        <dbReference type="ARBA" id="ARBA00022807"/>
    </source>
</evidence>
<dbReference type="InterPro" id="IPR009060">
    <property type="entry name" value="UBA-like_sf"/>
</dbReference>
<dbReference type="PROSITE" id="PS00972">
    <property type="entry name" value="USP_1"/>
    <property type="match status" value="1"/>
</dbReference>
<dbReference type="Proteomes" id="UP000007303">
    <property type="component" value="Unassembled WGS sequence"/>
</dbReference>